<comment type="caution">
    <text evidence="7">The sequence shown here is derived from an EMBL/GenBank/DDBJ whole genome shotgun (WGS) entry which is preliminary data.</text>
</comment>
<keyword evidence="8" id="KW-1185">Reference proteome</keyword>
<organism evidence="7 8">
    <name type="scientific">Hohenbuehelia grisea</name>
    <dbReference type="NCBI Taxonomy" id="104357"/>
    <lineage>
        <taxon>Eukaryota</taxon>
        <taxon>Fungi</taxon>
        <taxon>Dikarya</taxon>
        <taxon>Basidiomycota</taxon>
        <taxon>Agaricomycotina</taxon>
        <taxon>Agaricomycetes</taxon>
        <taxon>Agaricomycetidae</taxon>
        <taxon>Agaricales</taxon>
        <taxon>Pleurotineae</taxon>
        <taxon>Pleurotaceae</taxon>
        <taxon>Hohenbuehelia</taxon>
    </lineage>
</organism>
<dbReference type="PANTHER" id="PTHR11552:SF147">
    <property type="entry name" value="CHOLINE DEHYDROGENASE, MITOCHONDRIAL"/>
    <property type="match status" value="1"/>
</dbReference>
<dbReference type="EMBL" id="JASNQZ010000015">
    <property type="protein sequence ID" value="KAL0946163.1"/>
    <property type="molecule type" value="Genomic_DNA"/>
</dbReference>
<evidence type="ECO:0000313" key="7">
    <source>
        <dbReference type="EMBL" id="KAL0946163.1"/>
    </source>
</evidence>
<dbReference type="Pfam" id="PF00732">
    <property type="entry name" value="GMC_oxred_N"/>
    <property type="match status" value="1"/>
</dbReference>
<accession>A0ABR3ISA8</accession>
<feature type="domain" description="Glucose-methanol-choline oxidoreductase N-terminal" evidence="5">
    <location>
        <begin position="1"/>
        <end position="224"/>
    </location>
</feature>
<protein>
    <submittedName>
        <fullName evidence="7">Uncharacterized protein</fullName>
    </submittedName>
</protein>
<evidence type="ECO:0000256" key="3">
    <source>
        <dbReference type="ARBA" id="ARBA00022630"/>
    </source>
</evidence>
<name>A0ABR3ISA8_9AGAR</name>
<keyword evidence="4" id="KW-0274">FAD</keyword>
<evidence type="ECO:0000259" key="6">
    <source>
        <dbReference type="Pfam" id="PF05199"/>
    </source>
</evidence>
<sequence length="471" mass="51249">MFYTRGSAEDFDRWAKVTGDQGWSWNALQQYISKNEKWTPPRDDHDISGQFDPRFHSFHGINAVSLAGFPRPTDPRVIQVTKELPEEFPFNLDMNSGYPLGLGWLQTTINRGVRSSSAASYLAPSFVKRPNLHVLLNTRVLRILIQKDAHGSLISNGVEAMDDQGGGARLIFKASKEVISSAGVFGSPHILMHSGVGDRHELAVIGVDEVLHLPSVGKNLTEQPMIFNAWFVNSTETDDDIQRNATLRGELLQQWNESHTGRLSTTAATHISWSRLEANASIFSSFEDPSAGPHTPQIELITTNGLDGPLPPTGTFFGVGTAVVTPHSRGSVTWNSSNPFDPPLIDPGLLKSDLFAMRAAVRKAMRFLDAPVWRGYILKPLGGLENATTDAELNAYIRGNTGIACHAVGTAAMAAANASFGVVTPDLRVKGVANLRVADASIMPFITSGHTQAPVYFIAERAADLIKSSWL</sequence>
<dbReference type="InterPro" id="IPR012132">
    <property type="entry name" value="GMC_OxRdtase"/>
</dbReference>
<gene>
    <name evidence="7" type="ORF">HGRIS_012426</name>
</gene>
<reference evidence="8" key="1">
    <citation type="submission" date="2024-06" db="EMBL/GenBank/DDBJ databases">
        <title>Multi-omics analyses provide insights into the biosynthesis of the anticancer antibiotic pleurotin in Hohenbuehelia grisea.</title>
        <authorList>
            <person name="Weaver J.A."/>
            <person name="Alberti F."/>
        </authorList>
    </citation>
    <scope>NUCLEOTIDE SEQUENCE [LARGE SCALE GENOMIC DNA]</scope>
    <source>
        <strain evidence="8">T-177</strain>
    </source>
</reference>
<dbReference type="Proteomes" id="UP001556367">
    <property type="component" value="Unassembled WGS sequence"/>
</dbReference>
<comment type="similarity">
    <text evidence="2">Belongs to the GMC oxidoreductase family.</text>
</comment>
<evidence type="ECO:0000256" key="4">
    <source>
        <dbReference type="ARBA" id="ARBA00022827"/>
    </source>
</evidence>
<dbReference type="InterPro" id="IPR007867">
    <property type="entry name" value="GMC_OxRtase_C"/>
</dbReference>
<evidence type="ECO:0000259" key="5">
    <source>
        <dbReference type="Pfam" id="PF00732"/>
    </source>
</evidence>
<dbReference type="Gene3D" id="3.50.50.60">
    <property type="entry name" value="FAD/NAD(P)-binding domain"/>
    <property type="match status" value="1"/>
</dbReference>
<dbReference type="PIRSF" id="PIRSF000137">
    <property type="entry name" value="Alcohol_oxidase"/>
    <property type="match status" value="1"/>
</dbReference>
<dbReference type="InterPro" id="IPR036188">
    <property type="entry name" value="FAD/NAD-bd_sf"/>
</dbReference>
<dbReference type="Pfam" id="PF05199">
    <property type="entry name" value="GMC_oxred_C"/>
    <property type="match status" value="1"/>
</dbReference>
<dbReference type="InterPro" id="IPR000172">
    <property type="entry name" value="GMC_OxRdtase_N"/>
</dbReference>
<dbReference type="SUPFAM" id="SSF54373">
    <property type="entry name" value="FAD-linked reductases, C-terminal domain"/>
    <property type="match status" value="1"/>
</dbReference>
<evidence type="ECO:0000256" key="1">
    <source>
        <dbReference type="ARBA" id="ARBA00001974"/>
    </source>
</evidence>
<dbReference type="PANTHER" id="PTHR11552">
    <property type="entry name" value="GLUCOSE-METHANOL-CHOLINE GMC OXIDOREDUCTASE"/>
    <property type="match status" value="1"/>
</dbReference>
<feature type="domain" description="Glucose-methanol-choline oxidoreductase C-terminal" evidence="6">
    <location>
        <begin position="326"/>
        <end position="459"/>
    </location>
</feature>
<comment type="cofactor">
    <cofactor evidence="1">
        <name>FAD</name>
        <dbReference type="ChEBI" id="CHEBI:57692"/>
    </cofactor>
</comment>
<dbReference type="SUPFAM" id="SSF51905">
    <property type="entry name" value="FAD/NAD(P)-binding domain"/>
    <property type="match status" value="1"/>
</dbReference>
<evidence type="ECO:0000313" key="8">
    <source>
        <dbReference type="Proteomes" id="UP001556367"/>
    </source>
</evidence>
<keyword evidence="3" id="KW-0285">Flavoprotein</keyword>
<proteinExistence type="inferred from homology"/>
<dbReference type="Gene3D" id="3.30.560.10">
    <property type="entry name" value="Glucose Oxidase, domain 3"/>
    <property type="match status" value="1"/>
</dbReference>
<evidence type="ECO:0000256" key="2">
    <source>
        <dbReference type="ARBA" id="ARBA00010790"/>
    </source>
</evidence>